<comment type="caution">
    <text evidence="1">Lacks conserved residue(s) required for the propagation of feature annotation.</text>
</comment>
<dbReference type="InterPro" id="IPR018056">
    <property type="entry name" value="Kringle_CS"/>
</dbReference>
<dbReference type="GO" id="GO:0005102">
    <property type="term" value="F:signaling receptor binding"/>
    <property type="evidence" value="ECO:0007669"/>
    <property type="project" value="TreeGrafter"/>
</dbReference>
<dbReference type="GO" id="GO:0051898">
    <property type="term" value="P:negative regulation of phosphatidylinositol 3-kinase/protein kinase B signal transduction"/>
    <property type="evidence" value="ECO:0007669"/>
    <property type="project" value="TreeGrafter"/>
</dbReference>
<dbReference type="AlphaFoldDB" id="A0A7R8WJR2"/>
<dbReference type="SUPFAM" id="SSF57440">
    <property type="entry name" value="Kringle-like"/>
    <property type="match status" value="2"/>
</dbReference>
<dbReference type="Gene3D" id="2.40.20.10">
    <property type="entry name" value="Plasminogen Kringle 4"/>
    <property type="match status" value="2"/>
</dbReference>
<dbReference type="GO" id="GO:0005615">
    <property type="term" value="C:extracellular space"/>
    <property type="evidence" value="ECO:0007669"/>
    <property type="project" value="TreeGrafter"/>
</dbReference>
<dbReference type="InterPro" id="IPR050759">
    <property type="entry name" value="Serine_protease_kringle"/>
</dbReference>
<dbReference type="CDD" id="cd00108">
    <property type="entry name" value="KR"/>
    <property type="match status" value="2"/>
</dbReference>
<reference evidence="2" key="1">
    <citation type="submission" date="2020-11" db="EMBL/GenBank/DDBJ databases">
        <authorList>
            <person name="Tran Van P."/>
        </authorList>
    </citation>
    <scope>NUCLEOTIDE SEQUENCE</scope>
</reference>
<keyword evidence="1" id="KW-0420">Kringle</keyword>
<dbReference type="InterPro" id="IPR038178">
    <property type="entry name" value="Kringle_sf"/>
</dbReference>
<dbReference type="PRINTS" id="PR00018">
    <property type="entry name" value="KRINGLE"/>
</dbReference>
<dbReference type="PANTHER" id="PTHR24261">
    <property type="entry name" value="PLASMINOGEN-RELATED"/>
    <property type="match status" value="1"/>
</dbReference>
<dbReference type="PROSITE" id="PS00021">
    <property type="entry name" value="KRINGLE_1"/>
    <property type="match status" value="1"/>
</dbReference>
<dbReference type="InterPro" id="IPR013806">
    <property type="entry name" value="Kringle-like"/>
</dbReference>
<name>A0A7R8WJR2_9CRUS</name>
<dbReference type="Pfam" id="PF00051">
    <property type="entry name" value="Kringle"/>
    <property type="match status" value="2"/>
</dbReference>
<dbReference type="EMBL" id="OB662641">
    <property type="protein sequence ID" value="CAD7230373.1"/>
    <property type="molecule type" value="Genomic_DNA"/>
</dbReference>
<evidence type="ECO:0000256" key="1">
    <source>
        <dbReference type="PROSITE-ProRule" id="PRU00121"/>
    </source>
</evidence>
<dbReference type="PANTHER" id="PTHR24261:SF16">
    <property type="entry name" value="PHOSPHOINOSITIDE-3-KINASE-INTERACTING PROTEIN 1"/>
    <property type="match status" value="1"/>
</dbReference>
<gene>
    <name evidence="2" type="ORF">CTOB1V02_LOCUS8232</name>
</gene>
<organism evidence="2">
    <name type="scientific">Cyprideis torosa</name>
    <dbReference type="NCBI Taxonomy" id="163714"/>
    <lineage>
        <taxon>Eukaryota</taxon>
        <taxon>Metazoa</taxon>
        <taxon>Ecdysozoa</taxon>
        <taxon>Arthropoda</taxon>
        <taxon>Crustacea</taxon>
        <taxon>Oligostraca</taxon>
        <taxon>Ostracoda</taxon>
        <taxon>Podocopa</taxon>
        <taxon>Podocopida</taxon>
        <taxon>Cytherocopina</taxon>
        <taxon>Cytheroidea</taxon>
        <taxon>Cytherideidae</taxon>
        <taxon>Cyprideis</taxon>
    </lineage>
</organism>
<dbReference type="SMART" id="SM00130">
    <property type="entry name" value="KR"/>
    <property type="match status" value="2"/>
</dbReference>
<dbReference type="OrthoDB" id="1915767at2759"/>
<protein>
    <submittedName>
        <fullName evidence="2">Uncharacterized protein</fullName>
    </submittedName>
</protein>
<dbReference type="PROSITE" id="PS50070">
    <property type="entry name" value="KRINGLE_2"/>
    <property type="match status" value="2"/>
</dbReference>
<accession>A0A7R8WJR2</accession>
<sequence length="544" mass="62106">MGCRYTTIGETYNGTISKTVTGKECMRWDSNDQYPDESFPEQNRKAAQNFCRNPNKDVGGPWCWVSNQDMEFCNVSFCDDSLVGCSGWWIDEYQGTVSQTGSGKTCQRWDMTAPHENTIHYGDERFAEGSKKGAQNFCRKLGELDPWCYTTDPFTIWGICDVPMCEEPINDDGLGIFQPEVRYKYDGDPFALLIKTIKQDMSDFIFALNLDNSTTGTLFEASDVIERCRFSDEPCEEKLRGNGERSRRLRGIHLRSNNSSRCQFLLHASSFYMVEEGDSVDMALKRVEINLLEPEMGGSCHHPNAWEKLFQDYEFRCEYESTVCVQFVLITEIQKECNCTRSNEILGTIAYKYDEDITNLYPPCSAEDSPSVIREGDVTAVAAGVEAFCKLYPGEIDGEAVEGELKRLRRHLVELIEPTLQFEHPTHGLSCASASWFLLSHLASASFNAVRGFTNDANRAGAHLLVLAVPEFNNQYYEPYYDQILLFQANFDNLIRRRQKDSVVILVDDQAEVILKQEFGIPDDVLLKFPMYDIWMRDFTMVNL</sequence>
<dbReference type="InterPro" id="IPR000001">
    <property type="entry name" value="Kringle"/>
</dbReference>
<evidence type="ECO:0000313" key="2">
    <source>
        <dbReference type="EMBL" id="CAD7230373.1"/>
    </source>
</evidence>
<dbReference type="GO" id="GO:0004175">
    <property type="term" value="F:endopeptidase activity"/>
    <property type="evidence" value="ECO:0007669"/>
    <property type="project" value="TreeGrafter"/>
</dbReference>
<proteinExistence type="predicted"/>